<dbReference type="Proteomes" id="UP001500037">
    <property type="component" value="Unassembled WGS sequence"/>
</dbReference>
<feature type="domain" description="Amidohydrolase 3" evidence="1">
    <location>
        <begin position="52"/>
        <end position="545"/>
    </location>
</feature>
<dbReference type="InterPro" id="IPR033932">
    <property type="entry name" value="YtcJ-like"/>
</dbReference>
<keyword evidence="3" id="KW-1185">Reference proteome</keyword>
<dbReference type="InterPro" id="IPR011059">
    <property type="entry name" value="Metal-dep_hydrolase_composite"/>
</dbReference>
<dbReference type="EMBL" id="BAAALF010000052">
    <property type="protein sequence ID" value="GAA1240189.1"/>
    <property type="molecule type" value="Genomic_DNA"/>
</dbReference>
<dbReference type="InterPro" id="IPR013108">
    <property type="entry name" value="Amidohydro_3"/>
</dbReference>
<evidence type="ECO:0000259" key="1">
    <source>
        <dbReference type="Pfam" id="PF07969"/>
    </source>
</evidence>
<protein>
    <submittedName>
        <fullName evidence="2">Amidohydrolase</fullName>
    </submittedName>
</protein>
<comment type="caution">
    <text evidence="2">The sequence shown here is derived from an EMBL/GenBank/DDBJ whole genome shotgun (WGS) entry which is preliminary data.</text>
</comment>
<organism evidence="2 3">
    <name type="scientific">Kitasatospora nipponensis</name>
    <dbReference type="NCBI Taxonomy" id="258049"/>
    <lineage>
        <taxon>Bacteria</taxon>
        <taxon>Bacillati</taxon>
        <taxon>Actinomycetota</taxon>
        <taxon>Actinomycetes</taxon>
        <taxon>Kitasatosporales</taxon>
        <taxon>Streptomycetaceae</taxon>
        <taxon>Kitasatospora</taxon>
    </lineage>
</organism>
<accession>A0ABN1WB88</accession>
<dbReference type="SUPFAM" id="SSF51556">
    <property type="entry name" value="Metallo-dependent hydrolases"/>
    <property type="match status" value="1"/>
</dbReference>
<dbReference type="Gene3D" id="3.10.310.70">
    <property type="match status" value="1"/>
</dbReference>
<evidence type="ECO:0000313" key="2">
    <source>
        <dbReference type="EMBL" id="GAA1240189.1"/>
    </source>
</evidence>
<reference evidence="2 3" key="1">
    <citation type="journal article" date="2019" name="Int. J. Syst. Evol. Microbiol.">
        <title>The Global Catalogue of Microorganisms (GCM) 10K type strain sequencing project: providing services to taxonomists for standard genome sequencing and annotation.</title>
        <authorList>
            <consortium name="The Broad Institute Genomics Platform"/>
            <consortium name="The Broad Institute Genome Sequencing Center for Infectious Disease"/>
            <person name="Wu L."/>
            <person name="Ma J."/>
        </authorList>
    </citation>
    <scope>NUCLEOTIDE SEQUENCE [LARGE SCALE GENOMIC DNA]</scope>
    <source>
        <strain evidence="2 3">JCM 13004</strain>
    </source>
</reference>
<dbReference type="PANTHER" id="PTHR22642">
    <property type="entry name" value="IMIDAZOLONEPROPIONASE"/>
    <property type="match status" value="1"/>
</dbReference>
<dbReference type="Pfam" id="PF07969">
    <property type="entry name" value="Amidohydro_3"/>
    <property type="match status" value="1"/>
</dbReference>
<gene>
    <name evidence="2" type="ORF">GCM10009665_33810</name>
</gene>
<dbReference type="Gene3D" id="3.20.20.140">
    <property type="entry name" value="Metal-dependent hydrolases"/>
    <property type="match status" value="1"/>
</dbReference>
<dbReference type="InterPro" id="IPR032466">
    <property type="entry name" value="Metal_Hydrolase"/>
</dbReference>
<sequence length="548" mass="59214">MNRPADLIVHNAHVHTVDDDRPRAQALAVRGGRIAWIGDGDGWRQLAGPDTEVVDGRGRLLLPGFVDSHNHVRLGSDAACVQLAGAGSLAEIGRRIAAWLQANPHAPWVEAEAFDYSAIPGGAMPTAADLDPYTGDRPAFVLSYDVHTAWLNTAALRRLGITAGTDELPFGTVRKDPRTGEPTGFLTDFATRGLSREGHRALRAAGVPWADPERQYGRLCASLDLAARYGITTVVEPQNSLDDLALFERAAAEGRLRSRLVAALFHPRGTGEADLAEFAAAGRRHAGDRFRVGPLKLYIDDVVEPHTAALLEPYAGSHSHRGETFYPPEEFAEVLTRLDAAGFQAFVHATGDRGIRTVLDAVEHARRVNGPRDARHQVVHVECLDPADVPRFEALGVVACMQPRHCSPDIAGPGRDWAEAVGEHRWSKAWPMRSLHRAGATLAFSSDWNVAEMDPMVGLYTAVTRQGLAGGEPWMPAETVDLATALRGYTLGSARANFLDDRLGSLTVGKLADLVLLSADLFELDPRGILDTRVELGVLDGEVVHRAG</sequence>
<dbReference type="CDD" id="cd01300">
    <property type="entry name" value="YtcJ_like"/>
    <property type="match status" value="1"/>
</dbReference>
<dbReference type="Gene3D" id="2.30.40.10">
    <property type="entry name" value="Urease, subunit C, domain 1"/>
    <property type="match status" value="1"/>
</dbReference>
<dbReference type="RefSeq" id="WP_344442457.1">
    <property type="nucleotide sequence ID" value="NZ_BAAALF010000052.1"/>
</dbReference>
<dbReference type="PANTHER" id="PTHR22642:SF2">
    <property type="entry name" value="PROTEIN LONG AFTER FAR-RED 3"/>
    <property type="match status" value="1"/>
</dbReference>
<evidence type="ECO:0000313" key="3">
    <source>
        <dbReference type="Proteomes" id="UP001500037"/>
    </source>
</evidence>
<dbReference type="SUPFAM" id="SSF51338">
    <property type="entry name" value="Composite domain of metallo-dependent hydrolases"/>
    <property type="match status" value="1"/>
</dbReference>
<name>A0ABN1WB88_9ACTN</name>
<proteinExistence type="predicted"/>